<dbReference type="EMBL" id="QGNW01000176">
    <property type="protein sequence ID" value="RVW88161.1"/>
    <property type="molecule type" value="Genomic_DNA"/>
</dbReference>
<organism evidence="2 3">
    <name type="scientific">Vitis vinifera</name>
    <name type="common">Grape</name>
    <dbReference type="NCBI Taxonomy" id="29760"/>
    <lineage>
        <taxon>Eukaryota</taxon>
        <taxon>Viridiplantae</taxon>
        <taxon>Streptophyta</taxon>
        <taxon>Embryophyta</taxon>
        <taxon>Tracheophyta</taxon>
        <taxon>Spermatophyta</taxon>
        <taxon>Magnoliopsida</taxon>
        <taxon>eudicotyledons</taxon>
        <taxon>Gunneridae</taxon>
        <taxon>Pentapetalae</taxon>
        <taxon>rosids</taxon>
        <taxon>Vitales</taxon>
        <taxon>Vitaceae</taxon>
        <taxon>Viteae</taxon>
        <taxon>Vitis</taxon>
    </lineage>
</organism>
<comment type="caution">
    <text evidence="2">The sequence shown here is derived from an EMBL/GenBank/DDBJ whole genome shotgun (WGS) entry which is preliminary data.</text>
</comment>
<feature type="transmembrane region" description="Helical" evidence="1">
    <location>
        <begin position="113"/>
        <end position="131"/>
    </location>
</feature>
<keyword evidence="1" id="KW-0812">Transmembrane</keyword>
<proteinExistence type="predicted"/>
<evidence type="ECO:0008006" key="4">
    <source>
        <dbReference type="Google" id="ProtNLM"/>
    </source>
</evidence>
<name>A0A438HUL3_VITVI</name>
<reference evidence="2 3" key="1">
    <citation type="journal article" date="2018" name="PLoS Genet.">
        <title>Population sequencing reveals clonal diversity and ancestral inbreeding in the grapevine cultivar Chardonnay.</title>
        <authorList>
            <person name="Roach M.J."/>
            <person name="Johnson D.L."/>
            <person name="Bohlmann J."/>
            <person name="van Vuuren H.J."/>
            <person name="Jones S.J."/>
            <person name="Pretorius I.S."/>
            <person name="Schmidt S.A."/>
            <person name="Borneman A.R."/>
        </authorList>
    </citation>
    <scope>NUCLEOTIDE SEQUENCE [LARGE SCALE GENOMIC DNA]</scope>
    <source>
        <strain evidence="3">cv. Chardonnay</strain>
        <tissue evidence="2">Leaf</tissue>
    </source>
</reference>
<dbReference type="PANTHER" id="PTHR36617">
    <property type="entry name" value="PROTEIN, PUTATIVE-RELATED"/>
    <property type="match status" value="1"/>
</dbReference>
<sequence>MILCVRAVANSNSKDRRKGNRLSLWKDIRKGGDKFTLRANIRIDNGRCIRFWWDSWVGKIKLKDVYPTFFKLSSHKNTIVADLWEGEGVEVDVGRFLLEDPSKIGSKRRTRQLWTMLLTTFGLVWVFPASVRNLLLNGNSRTWEEEKSCLAAGSDLLILVYLGRAQPNDLQRRRIVGPKVEGSLFQIPCGVVQTAGFGDPLSSEFSRVSL</sequence>
<gene>
    <name evidence="2" type="ORF">CK203_042933</name>
</gene>
<protein>
    <recommendedName>
        <fullName evidence="4">Reverse transcriptase zinc-binding domain-containing protein</fullName>
    </recommendedName>
</protein>
<evidence type="ECO:0000313" key="3">
    <source>
        <dbReference type="Proteomes" id="UP000288805"/>
    </source>
</evidence>
<accession>A0A438HUL3</accession>
<keyword evidence="1" id="KW-1133">Transmembrane helix</keyword>
<evidence type="ECO:0000313" key="2">
    <source>
        <dbReference type="EMBL" id="RVW88161.1"/>
    </source>
</evidence>
<dbReference type="Proteomes" id="UP000288805">
    <property type="component" value="Unassembled WGS sequence"/>
</dbReference>
<evidence type="ECO:0000256" key="1">
    <source>
        <dbReference type="SAM" id="Phobius"/>
    </source>
</evidence>
<dbReference type="AlphaFoldDB" id="A0A438HUL3"/>
<dbReference type="PANTHER" id="PTHR36617:SF16">
    <property type="entry name" value="OS04G0516500 PROTEIN"/>
    <property type="match status" value="1"/>
</dbReference>
<keyword evidence="1" id="KW-0472">Membrane</keyword>